<protein>
    <recommendedName>
        <fullName evidence="1">TPR repeat domain-containing protein</fullName>
    </recommendedName>
</protein>
<evidence type="ECO:0000313" key="2">
    <source>
        <dbReference type="EMBL" id="SHK84971.1"/>
    </source>
</evidence>
<gene>
    <name evidence="2" type="ORF">SAMN05421803_13722</name>
</gene>
<proteinExistence type="predicted"/>
<dbReference type="InterPro" id="IPR057037">
    <property type="entry name" value="TPR_rep_actino"/>
</dbReference>
<reference evidence="2 3" key="1">
    <citation type="submission" date="2016-11" db="EMBL/GenBank/DDBJ databases">
        <authorList>
            <person name="Jaros S."/>
            <person name="Januszkiewicz K."/>
            <person name="Wedrychowicz H."/>
        </authorList>
    </citation>
    <scope>NUCLEOTIDE SEQUENCE [LARGE SCALE GENOMIC DNA]</scope>
    <source>
        <strain evidence="2 3">CGMCC 4.5723</strain>
    </source>
</reference>
<dbReference type="STRING" id="758803.SAMN05421803_13722"/>
<dbReference type="EMBL" id="FQZK01000037">
    <property type="protein sequence ID" value="SHK84971.1"/>
    <property type="molecule type" value="Genomic_DNA"/>
</dbReference>
<dbReference type="AlphaFoldDB" id="A0A1M6VU77"/>
<dbReference type="Pfam" id="PF23275">
    <property type="entry name" value="TPR_23"/>
    <property type="match status" value="1"/>
</dbReference>
<name>A0A1M6VU77_9ACTN</name>
<dbReference type="OrthoDB" id="3307062at2"/>
<organism evidence="2 3">
    <name type="scientific">Nocardiopsis flavescens</name>
    <dbReference type="NCBI Taxonomy" id="758803"/>
    <lineage>
        <taxon>Bacteria</taxon>
        <taxon>Bacillati</taxon>
        <taxon>Actinomycetota</taxon>
        <taxon>Actinomycetes</taxon>
        <taxon>Streptosporangiales</taxon>
        <taxon>Nocardiopsidaceae</taxon>
        <taxon>Nocardiopsis</taxon>
    </lineage>
</organism>
<feature type="domain" description="TPR repeat" evidence="1">
    <location>
        <begin position="307"/>
        <end position="483"/>
    </location>
</feature>
<keyword evidence="3" id="KW-1185">Reference proteome</keyword>
<evidence type="ECO:0000313" key="3">
    <source>
        <dbReference type="Proteomes" id="UP000184452"/>
    </source>
</evidence>
<sequence length="848" mass="92424">MATFDISLTLRTIDAVPALVRARSADFEELNGRVLGDSENLQSSLDGAAGQFTSLLAWDITTLSAEDRQLWVDAAVALTYAAMVSDQWADHVEEFRDGREELVEEWNTAVTNCEGRVPGKFSSSHITATFPERSWFWSDEDTCRDLYDELVEKRTSVQGRFDTLWNTYQGHAEEVGAMLEGGPTKVNVQKLIDGGYANWAFYNLDPNKYTMLVDGRELTDENAREWSTELASYWSGDKPLDDRYHELMLMMAMIGTNAKQAQNTGSGFRSEEIDFLEEFYTNLELEGGGPYTGVLSVPGWMDGDHMSGEERAHALGVLGDGLLTLSDEDLGGGYDLLPESVRRATEGPFLAPGGDGEMPYHLVNYQDDALALSQLLRYTDDELQGGDAFSTNLTLGAGAYMHYWGAEGENGWVVSEDLAPLVEVGTRNEDANHYVLTGEYPGGAESIPGLPELAPHERPNAVEGLLTYEWHDGGATARGLIDWMAEDALSEDDEVRERAGTAAAGFIDLVTTAEMQEALTDTGVDVGDSEDASFTEFNPELADAFAGVFDSYIVSFAESVIEDGGNNDELITGVGEYNPETGAFNIGIQERAAYMQYLMGDEAAATRVINSTAAYEYAATEFYIATGDTELAARGPATLHSLIELGISMELDDRVGDDASAQQRREELYGYALGEAGTLVEKIPVMGGLINKGLDLGSDAIVEHLAASDAEIVANVPSHGNESEEARRENQQVQFLAHILTSENGAVVQGPGQEQLHELEKHGIVSYAADGSIRVETDRGKWDVENEPGGGGDGAANALHAALNSTQLDPSNREQTDGNTMYNEFATPYNTRYDLVQEEGRRETEDDE</sequence>
<dbReference type="Proteomes" id="UP000184452">
    <property type="component" value="Unassembled WGS sequence"/>
</dbReference>
<accession>A0A1M6VU77</accession>
<evidence type="ECO:0000259" key="1">
    <source>
        <dbReference type="Pfam" id="PF23275"/>
    </source>
</evidence>
<dbReference type="RefSeq" id="WP_073384195.1">
    <property type="nucleotide sequence ID" value="NZ_FQZK01000037.1"/>
</dbReference>